<keyword evidence="8" id="KW-0028">Amino-acid biosynthesis</keyword>
<feature type="binding site" evidence="8 10">
    <location>
        <position position="74"/>
    </location>
    <ligand>
        <name>substrate</name>
    </ligand>
</feature>
<dbReference type="GO" id="GO:0009073">
    <property type="term" value="P:aromatic amino acid family biosynthetic process"/>
    <property type="evidence" value="ECO:0007669"/>
    <property type="project" value="UniProtKB-KW"/>
</dbReference>
<evidence type="ECO:0000256" key="8">
    <source>
        <dbReference type="HAMAP-Rule" id="MF_00169"/>
    </source>
</evidence>
<sequence length="149" mass="16447">METLLLINGPNLNMLGIREPEKYGKTTLQAIVERLTQQASQEGYKLLAFQSNSEGDIVSFIHHNGLSARGALVNAGAYTHTSIALRDALLAVNLPFIEIHLSNIYAREAFRHHSFLADKALGVITGFGDYSYDLGLLALIHFLREKSHA</sequence>
<dbReference type="GO" id="GO:0009423">
    <property type="term" value="P:chorismate biosynthetic process"/>
    <property type="evidence" value="ECO:0007669"/>
    <property type="project" value="UniProtKB-UniRule"/>
</dbReference>
<comment type="subunit">
    <text evidence="5 8">Homododecamer.</text>
</comment>
<feature type="active site" description="Proton acceptor" evidence="8 9">
    <location>
        <position position="23"/>
    </location>
</feature>
<comment type="function">
    <text evidence="2 8">Catalyzes a trans-dehydration via an enolate intermediate.</text>
</comment>
<comment type="pathway">
    <text evidence="3 8">Metabolic intermediate biosynthesis; chorismate biosynthesis; chorismate from D-erythrose 4-phosphate and phosphoenolpyruvate: step 3/7.</text>
</comment>
<evidence type="ECO:0000256" key="4">
    <source>
        <dbReference type="ARBA" id="ARBA00011037"/>
    </source>
</evidence>
<evidence type="ECO:0000256" key="6">
    <source>
        <dbReference type="ARBA" id="ARBA00012060"/>
    </source>
</evidence>
<dbReference type="GO" id="GO:0019631">
    <property type="term" value="P:quinate catabolic process"/>
    <property type="evidence" value="ECO:0007669"/>
    <property type="project" value="TreeGrafter"/>
</dbReference>
<dbReference type="CDD" id="cd00466">
    <property type="entry name" value="DHQase_II"/>
    <property type="match status" value="1"/>
</dbReference>
<dbReference type="PANTHER" id="PTHR21272:SF3">
    <property type="entry name" value="CATABOLIC 3-DEHYDROQUINASE"/>
    <property type="match status" value="1"/>
</dbReference>
<evidence type="ECO:0000256" key="7">
    <source>
        <dbReference type="ARBA" id="ARBA00023239"/>
    </source>
</evidence>
<evidence type="ECO:0000256" key="10">
    <source>
        <dbReference type="PIRSR" id="PIRSR001399-2"/>
    </source>
</evidence>
<keyword evidence="8" id="KW-0057">Aromatic amino acid biosynthesis</keyword>
<feature type="binding site" evidence="8 10">
    <location>
        <position position="87"/>
    </location>
    <ligand>
        <name>substrate</name>
    </ligand>
</feature>
<keyword evidence="13" id="KW-1185">Reference proteome</keyword>
<name>A0AAX3BDJ7_9SPIR</name>
<dbReference type="NCBIfam" id="TIGR01088">
    <property type="entry name" value="aroQ"/>
    <property type="match status" value="1"/>
</dbReference>
<reference evidence="12" key="1">
    <citation type="submission" date="2021-04" db="EMBL/GenBank/DDBJ databases">
        <authorList>
            <person name="Postec A."/>
        </authorList>
    </citation>
    <scope>NUCLEOTIDE SEQUENCE</scope>
    <source>
        <strain evidence="12">F1F22</strain>
    </source>
</reference>
<evidence type="ECO:0000256" key="9">
    <source>
        <dbReference type="PIRSR" id="PIRSR001399-1"/>
    </source>
</evidence>
<dbReference type="InterPro" id="IPR036441">
    <property type="entry name" value="DHquinase_II_sf"/>
</dbReference>
<dbReference type="InterPro" id="IPR001874">
    <property type="entry name" value="DHquinase_II"/>
</dbReference>
<dbReference type="GO" id="GO:0003855">
    <property type="term" value="F:3-dehydroquinate dehydratase activity"/>
    <property type="evidence" value="ECO:0007669"/>
    <property type="project" value="UniProtKB-UniRule"/>
</dbReference>
<dbReference type="SUPFAM" id="SSF52304">
    <property type="entry name" value="Type II 3-dehydroquinate dehydratase"/>
    <property type="match status" value="1"/>
</dbReference>
<evidence type="ECO:0000256" key="1">
    <source>
        <dbReference type="ARBA" id="ARBA00001864"/>
    </source>
</evidence>
<protein>
    <recommendedName>
        <fullName evidence="6 8">3-dehydroquinate dehydratase</fullName>
        <shortName evidence="8">3-dehydroquinase</shortName>
        <ecNumber evidence="6 8">4.2.1.10</ecNumber>
    </recommendedName>
    <alternativeName>
        <fullName evidence="8">Type II DHQase</fullName>
    </alternativeName>
</protein>
<evidence type="ECO:0000256" key="5">
    <source>
        <dbReference type="ARBA" id="ARBA00011193"/>
    </source>
</evidence>
<feature type="active site" description="Proton donor" evidence="8 9">
    <location>
        <position position="100"/>
    </location>
</feature>
<dbReference type="NCBIfam" id="NF003806">
    <property type="entry name" value="PRK05395.1-3"/>
    <property type="match status" value="1"/>
</dbReference>
<evidence type="ECO:0000256" key="2">
    <source>
        <dbReference type="ARBA" id="ARBA00003924"/>
    </source>
</evidence>
<dbReference type="PANTHER" id="PTHR21272">
    <property type="entry name" value="CATABOLIC 3-DEHYDROQUINASE"/>
    <property type="match status" value="1"/>
</dbReference>
<evidence type="ECO:0000256" key="11">
    <source>
        <dbReference type="PIRSR" id="PIRSR001399-3"/>
    </source>
</evidence>
<gene>
    <name evidence="8 12" type="primary">aroQ</name>
    <name evidence="12" type="ORF">KDW03_00900</name>
</gene>
<comment type="similarity">
    <text evidence="4 8">Belongs to the type-II 3-dehydroquinase family.</text>
</comment>
<evidence type="ECO:0000256" key="3">
    <source>
        <dbReference type="ARBA" id="ARBA00004902"/>
    </source>
</evidence>
<dbReference type="Gene3D" id="3.40.50.9100">
    <property type="entry name" value="Dehydroquinase, class II"/>
    <property type="match status" value="1"/>
</dbReference>
<comment type="catalytic activity">
    <reaction evidence="1 8">
        <text>3-dehydroquinate = 3-dehydroshikimate + H2O</text>
        <dbReference type="Rhea" id="RHEA:21096"/>
        <dbReference type="ChEBI" id="CHEBI:15377"/>
        <dbReference type="ChEBI" id="CHEBI:16630"/>
        <dbReference type="ChEBI" id="CHEBI:32364"/>
        <dbReference type="EC" id="4.2.1.10"/>
    </reaction>
</comment>
<dbReference type="NCBIfam" id="NF003805">
    <property type="entry name" value="PRK05395.1-2"/>
    <property type="match status" value="1"/>
</dbReference>
<feature type="binding site" evidence="8 10">
    <location>
        <position position="111"/>
    </location>
    <ligand>
        <name>substrate</name>
    </ligand>
</feature>
<reference evidence="12" key="2">
    <citation type="submission" date="2022-06" db="EMBL/GenBank/DDBJ databases">
        <title>Thermospira aquatica gen. nov., sp. nov.</title>
        <authorList>
            <person name="Ben Ali Gam Z."/>
            <person name="Labat M."/>
        </authorList>
    </citation>
    <scope>NUCLEOTIDE SEQUENCE</scope>
    <source>
        <strain evidence="12">F1F22</strain>
    </source>
</reference>
<keyword evidence="7 8" id="KW-0456">Lyase</keyword>
<organism evidence="12 13">
    <name type="scientific">Thermospira aquatica</name>
    <dbReference type="NCBI Taxonomy" id="2828656"/>
    <lineage>
        <taxon>Bacteria</taxon>
        <taxon>Pseudomonadati</taxon>
        <taxon>Spirochaetota</taxon>
        <taxon>Spirochaetia</taxon>
        <taxon>Brevinematales</taxon>
        <taxon>Thermospiraceae</taxon>
        <taxon>Thermospira</taxon>
    </lineage>
</organism>
<accession>A0AAX3BDJ7</accession>
<dbReference type="HAMAP" id="MF_00169">
    <property type="entry name" value="AroQ"/>
    <property type="match status" value="1"/>
</dbReference>
<dbReference type="AlphaFoldDB" id="A0AAX3BDJ7"/>
<dbReference type="EMBL" id="CP073355">
    <property type="protein sequence ID" value="URA10393.1"/>
    <property type="molecule type" value="Genomic_DNA"/>
</dbReference>
<dbReference type="PIRSF" id="PIRSF001399">
    <property type="entry name" value="DHquinase_II"/>
    <property type="match status" value="1"/>
</dbReference>
<dbReference type="PROSITE" id="PS01029">
    <property type="entry name" value="DEHYDROQUINASE_II"/>
    <property type="match status" value="1"/>
</dbReference>
<dbReference type="Proteomes" id="UP001056539">
    <property type="component" value="Chromosome"/>
</dbReference>
<evidence type="ECO:0000313" key="12">
    <source>
        <dbReference type="EMBL" id="URA10393.1"/>
    </source>
</evidence>
<dbReference type="KEGG" id="taqu:KDW03_00900"/>
<feature type="binding site" evidence="8 10">
    <location>
        <position position="80"/>
    </location>
    <ligand>
        <name>substrate</name>
    </ligand>
</feature>
<evidence type="ECO:0000313" key="13">
    <source>
        <dbReference type="Proteomes" id="UP001056539"/>
    </source>
</evidence>
<feature type="site" description="Transition state stabilizer" evidence="8 11">
    <location>
        <position position="18"/>
    </location>
</feature>
<dbReference type="GO" id="GO:0008652">
    <property type="term" value="P:amino acid biosynthetic process"/>
    <property type="evidence" value="ECO:0007669"/>
    <property type="project" value="UniProtKB-KW"/>
</dbReference>
<dbReference type="EC" id="4.2.1.10" evidence="6 8"/>
<dbReference type="NCBIfam" id="NF003807">
    <property type="entry name" value="PRK05395.1-4"/>
    <property type="match status" value="1"/>
</dbReference>
<dbReference type="Pfam" id="PF01220">
    <property type="entry name" value="DHquinase_II"/>
    <property type="match status" value="1"/>
</dbReference>
<dbReference type="InterPro" id="IPR018509">
    <property type="entry name" value="DHquinase_II_CS"/>
</dbReference>
<feature type="binding site" evidence="8 10">
    <location>
        <begin position="101"/>
        <end position="102"/>
    </location>
    <ligand>
        <name>substrate</name>
    </ligand>
</feature>
<proteinExistence type="inferred from homology"/>
<dbReference type="RefSeq" id="WP_271435523.1">
    <property type="nucleotide sequence ID" value="NZ_CP073355.1"/>
</dbReference>